<accession>A0ABV7RWQ8</accession>
<organism evidence="1 2">
    <name type="scientific">Paracoccus simplex</name>
    <dbReference type="NCBI Taxonomy" id="2086346"/>
    <lineage>
        <taxon>Bacteria</taxon>
        <taxon>Pseudomonadati</taxon>
        <taxon>Pseudomonadota</taxon>
        <taxon>Alphaproteobacteria</taxon>
        <taxon>Rhodobacterales</taxon>
        <taxon>Paracoccaceae</taxon>
        <taxon>Paracoccus</taxon>
    </lineage>
</organism>
<gene>
    <name evidence="1" type="ORF">ACFOMP_03020</name>
</gene>
<protein>
    <submittedName>
        <fullName evidence="1">Uncharacterized protein</fullName>
    </submittedName>
</protein>
<evidence type="ECO:0000313" key="1">
    <source>
        <dbReference type="EMBL" id="MFC3568421.1"/>
    </source>
</evidence>
<comment type="caution">
    <text evidence="1">The sequence shown here is derived from an EMBL/GenBank/DDBJ whole genome shotgun (WGS) entry which is preliminary data.</text>
</comment>
<name>A0ABV7RWQ8_9RHOB</name>
<sequence>MPGNRFSPYSLGANASAIGSYAITPSDGDDLPEVIRAVTLGGSGTLAWRGLDGQTYETAALPAGTYAVSADRILATGTTATDITGWV</sequence>
<dbReference type="RefSeq" id="WP_019351688.1">
    <property type="nucleotide sequence ID" value="NZ_JBHRXE010000008.1"/>
</dbReference>
<keyword evidence="2" id="KW-1185">Reference proteome</keyword>
<dbReference type="Proteomes" id="UP001595596">
    <property type="component" value="Unassembled WGS sequence"/>
</dbReference>
<dbReference type="EMBL" id="JBHRXE010000008">
    <property type="protein sequence ID" value="MFC3568421.1"/>
    <property type="molecule type" value="Genomic_DNA"/>
</dbReference>
<proteinExistence type="predicted"/>
<evidence type="ECO:0000313" key="2">
    <source>
        <dbReference type="Proteomes" id="UP001595596"/>
    </source>
</evidence>
<reference evidence="2" key="1">
    <citation type="journal article" date="2019" name="Int. J. Syst. Evol. Microbiol.">
        <title>The Global Catalogue of Microorganisms (GCM) 10K type strain sequencing project: providing services to taxonomists for standard genome sequencing and annotation.</title>
        <authorList>
            <consortium name="The Broad Institute Genomics Platform"/>
            <consortium name="The Broad Institute Genome Sequencing Center for Infectious Disease"/>
            <person name="Wu L."/>
            <person name="Ma J."/>
        </authorList>
    </citation>
    <scope>NUCLEOTIDE SEQUENCE [LARGE SCALE GENOMIC DNA]</scope>
    <source>
        <strain evidence="2">VKM B-3226</strain>
    </source>
</reference>